<dbReference type="Pfam" id="PF00196">
    <property type="entry name" value="GerE"/>
    <property type="match status" value="1"/>
</dbReference>
<gene>
    <name evidence="5" type="ORF">C4F40_02565</name>
</gene>
<dbReference type="RefSeq" id="WP_196938690.1">
    <property type="nucleotide sequence ID" value="NZ_MU158689.1"/>
</dbReference>
<proteinExistence type="predicted"/>
<dbReference type="PRINTS" id="PR00038">
    <property type="entry name" value="HTHLUXR"/>
</dbReference>
<dbReference type="CDD" id="cd06170">
    <property type="entry name" value="LuxR_C_like"/>
    <property type="match status" value="1"/>
</dbReference>
<organism evidence="5 6">
    <name type="scientific">Sphingobacterium pedocola</name>
    <dbReference type="NCBI Taxonomy" id="2082722"/>
    <lineage>
        <taxon>Bacteria</taxon>
        <taxon>Pseudomonadati</taxon>
        <taxon>Bacteroidota</taxon>
        <taxon>Sphingobacteriia</taxon>
        <taxon>Sphingobacteriales</taxon>
        <taxon>Sphingobacteriaceae</taxon>
        <taxon>Sphingobacterium</taxon>
    </lineage>
</organism>
<keyword evidence="3" id="KW-0804">Transcription</keyword>
<evidence type="ECO:0000259" key="4">
    <source>
        <dbReference type="PROSITE" id="PS50043"/>
    </source>
</evidence>
<evidence type="ECO:0000313" key="6">
    <source>
        <dbReference type="Proteomes" id="UP000618319"/>
    </source>
</evidence>
<sequence length="269" mass="31368">MGINQFLFRKISESFQEFSRYSQTAHGKRDVLQRKKEFDLNNYLRVFHAFDTYFYSLADITTLSIIDAGGPIQHFIGYSKEEVIKNGYGLMLKIHHLKDVVRGVRGGTRYFKYLYDQAPQNRPFIKVNRTLDLVCKDGKTMFVLAQSIPVLFNENMEPIYMLNIYSDISSMQPTRKYSHYIVDTSDPENPKRIPVFHKEEYKDCFPSTLSPAELKVIDLLAEGMESKEVAEKLFVSEHTVRTHRKNILKKMKCKNMIEVVKTALVEGWI</sequence>
<dbReference type="PROSITE" id="PS00622">
    <property type="entry name" value="HTH_LUXR_1"/>
    <property type="match status" value="1"/>
</dbReference>
<dbReference type="SMART" id="SM00421">
    <property type="entry name" value="HTH_LUXR"/>
    <property type="match status" value="1"/>
</dbReference>
<dbReference type="Gene3D" id="1.10.10.10">
    <property type="entry name" value="Winged helix-like DNA-binding domain superfamily/Winged helix DNA-binding domain"/>
    <property type="match status" value="1"/>
</dbReference>
<keyword evidence="6" id="KW-1185">Reference proteome</keyword>
<dbReference type="InterPro" id="IPR036388">
    <property type="entry name" value="WH-like_DNA-bd_sf"/>
</dbReference>
<dbReference type="Gene3D" id="3.30.450.20">
    <property type="entry name" value="PAS domain"/>
    <property type="match status" value="1"/>
</dbReference>
<dbReference type="PROSITE" id="PS50043">
    <property type="entry name" value="HTH_LUXR_2"/>
    <property type="match status" value="1"/>
</dbReference>
<comment type="caution">
    <text evidence="5">The sequence shown here is derived from an EMBL/GenBank/DDBJ whole genome shotgun (WGS) entry which is preliminary data.</text>
</comment>
<reference evidence="5 6" key="1">
    <citation type="submission" date="2018-02" db="EMBL/GenBank/DDBJ databases">
        <title>Sphingobacterium KA21.</title>
        <authorList>
            <person name="Vasarhelyi B.M."/>
            <person name="Deshmukh S."/>
            <person name="Balint B."/>
            <person name="Kukolya J."/>
        </authorList>
    </citation>
    <scope>NUCLEOTIDE SEQUENCE [LARGE SCALE GENOMIC DNA]</scope>
    <source>
        <strain evidence="5 6">Ka21</strain>
    </source>
</reference>
<evidence type="ECO:0000313" key="5">
    <source>
        <dbReference type="EMBL" id="MBE8719609.1"/>
    </source>
</evidence>
<dbReference type="InterPro" id="IPR000792">
    <property type="entry name" value="Tscrpt_reg_LuxR_C"/>
</dbReference>
<dbReference type="EMBL" id="PSKQ01000013">
    <property type="protein sequence ID" value="MBE8719609.1"/>
    <property type="molecule type" value="Genomic_DNA"/>
</dbReference>
<dbReference type="PANTHER" id="PTHR44688:SF16">
    <property type="entry name" value="DNA-BINDING TRANSCRIPTIONAL ACTIVATOR DEVR_DOSR"/>
    <property type="match status" value="1"/>
</dbReference>
<protein>
    <recommendedName>
        <fullName evidence="4">HTH luxR-type domain-containing protein</fullName>
    </recommendedName>
</protein>
<evidence type="ECO:0000256" key="3">
    <source>
        <dbReference type="ARBA" id="ARBA00023163"/>
    </source>
</evidence>
<feature type="domain" description="HTH luxR-type" evidence="4">
    <location>
        <begin position="202"/>
        <end position="267"/>
    </location>
</feature>
<dbReference type="InterPro" id="IPR016032">
    <property type="entry name" value="Sig_transdc_resp-reg_C-effctor"/>
</dbReference>
<evidence type="ECO:0000256" key="1">
    <source>
        <dbReference type="ARBA" id="ARBA00023015"/>
    </source>
</evidence>
<keyword evidence="1" id="KW-0805">Transcription regulation</keyword>
<evidence type="ECO:0000256" key="2">
    <source>
        <dbReference type="ARBA" id="ARBA00023125"/>
    </source>
</evidence>
<dbReference type="PANTHER" id="PTHR44688">
    <property type="entry name" value="DNA-BINDING TRANSCRIPTIONAL ACTIVATOR DEVR_DOSR"/>
    <property type="match status" value="1"/>
</dbReference>
<dbReference type="SUPFAM" id="SSF46894">
    <property type="entry name" value="C-terminal effector domain of the bipartite response regulators"/>
    <property type="match status" value="1"/>
</dbReference>
<keyword evidence="2" id="KW-0238">DNA-binding</keyword>
<name>A0ABR9T2P5_9SPHI</name>
<dbReference type="Proteomes" id="UP000618319">
    <property type="component" value="Unassembled WGS sequence"/>
</dbReference>
<accession>A0ABR9T2P5</accession>